<keyword evidence="2" id="KW-0539">Nucleus</keyword>
<dbReference type="AlphaFoldDB" id="A0A167DIW6"/>
<dbReference type="InterPro" id="IPR001138">
    <property type="entry name" value="Zn2Cys6_DnaBD"/>
</dbReference>
<dbReference type="PROSITE" id="PS50048">
    <property type="entry name" value="ZN2_CY6_FUNGAL_2"/>
    <property type="match status" value="1"/>
</dbReference>
<gene>
    <name evidence="5" type="ORF">AWJ20_1246</name>
</gene>
<feature type="domain" description="Zn(2)-C6 fungal-type" evidence="4">
    <location>
        <begin position="23"/>
        <end position="51"/>
    </location>
</feature>
<dbReference type="EMBL" id="CP014501">
    <property type="protein sequence ID" value="ANB12968.1"/>
    <property type="molecule type" value="Genomic_DNA"/>
</dbReference>
<dbReference type="SUPFAM" id="SSF57701">
    <property type="entry name" value="Zn2/Cys6 DNA-binding domain"/>
    <property type="match status" value="1"/>
</dbReference>
<dbReference type="Pfam" id="PF00172">
    <property type="entry name" value="Zn_clus"/>
    <property type="match status" value="1"/>
</dbReference>
<dbReference type="SMART" id="SM00066">
    <property type="entry name" value="GAL4"/>
    <property type="match status" value="1"/>
</dbReference>
<dbReference type="CDD" id="cd00067">
    <property type="entry name" value="GAL4"/>
    <property type="match status" value="1"/>
</dbReference>
<dbReference type="PANTHER" id="PTHR37534">
    <property type="entry name" value="TRANSCRIPTIONAL ACTIVATOR PROTEIN UGA3"/>
    <property type="match status" value="1"/>
</dbReference>
<evidence type="ECO:0000256" key="3">
    <source>
        <dbReference type="SAM" id="MobiDB-lite"/>
    </source>
</evidence>
<name>A0A167DIW6_9ASCO</name>
<evidence type="ECO:0000256" key="2">
    <source>
        <dbReference type="ARBA" id="ARBA00023242"/>
    </source>
</evidence>
<dbReference type="GO" id="GO:0000976">
    <property type="term" value="F:transcription cis-regulatory region binding"/>
    <property type="evidence" value="ECO:0007669"/>
    <property type="project" value="TreeGrafter"/>
</dbReference>
<dbReference type="OrthoDB" id="3251668at2759"/>
<dbReference type="RefSeq" id="XP_018735445.1">
    <property type="nucleotide sequence ID" value="XM_018878108.1"/>
</dbReference>
<dbReference type="GO" id="GO:0000981">
    <property type="term" value="F:DNA-binding transcription factor activity, RNA polymerase II-specific"/>
    <property type="evidence" value="ECO:0007669"/>
    <property type="project" value="InterPro"/>
</dbReference>
<accession>A0A167DIW6</accession>
<proteinExistence type="predicted"/>
<dbReference type="KEGG" id="slb:AWJ20_1246"/>
<dbReference type="Gene3D" id="4.10.240.10">
    <property type="entry name" value="Zn(2)-C6 fungal-type DNA-binding domain"/>
    <property type="match status" value="1"/>
</dbReference>
<dbReference type="GeneID" id="30033027"/>
<comment type="subcellular location">
    <subcellularLocation>
        <location evidence="1">Nucleus</location>
    </subcellularLocation>
</comment>
<dbReference type="PROSITE" id="PS00463">
    <property type="entry name" value="ZN2_CY6_FUNGAL_1"/>
    <property type="match status" value="1"/>
</dbReference>
<dbReference type="InterPro" id="IPR021858">
    <property type="entry name" value="Fun_TF"/>
</dbReference>
<dbReference type="GO" id="GO:0045944">
    <property type="term" value="P:positive regulation of transcription by RNA polymerase II"/>
    <property type="evidence" value="ECO:0007669"/>
    <property type="project" value="TreeGrafter"/>
</dbReference>
<evidence type="ECO:0000313" key="5">
    <source>
        <dbReference type="EMBL" id="ANB12968.1"/>
    </source>
</evidence>
<dbReference type="PANTHER" id="PTHR37534:SF26">
    <property type="entry name" value="TRANSCRIPTION FACTOR, PUTATIVE-RELATED"/>
    <property type="match status" value="1"/>
</dbReference>
<keyword evidence="6" id="KW-1185">Reference proteome</keyword>
<dbReference type="Proteomes" id="UP000189580">
    <property type="component" value="Chromosome a"/>
</dbReference>
<evidence type="ECO:0000313" key="6">
    <source>
        <dbReference type="Proteomes" id="UP000189580"/>
    </source>
</evidence>
<evidence type="ECO:0000259" key="4">
    <source>
        <dbReference type="PROSITE" id="PS50048"/>
    </source>
</evidence>
<dbReference type="GO" id="GO:0008270">
    <property type="term" value="F:zinc ion binding"/>
    <property type="evidence" value="ECO:0007669"/>
    <property type="project" value="InterPro"/>
</dbReference>
<dbReference type="Pfam" id="PF11951">
    <property type="entry name" value="Fungal_trans_2"/>
    <property type="match status" value="2"/>
</dbReference>
<evidence type="ECO:0000256" key="1">
    <source>
        <dbReference type="ARBA" id="ARBA00004123"/>
    </source>
</evidence>
<dbReference type="InterPro" id="IPR036864">
    <property type="entry name" value="Zn2-C6_fun-type_DNA-bd_sf"/>
</dbReference>
<organism evidence="5 6">
    <name type="scientific">Sugiyamaella lignohabitans</name>
    <dbReference type="NCBI Taxonomy" id="796027"/>
    <lineage>
        <taxon>Eukaryota</taxon>
        <taxon>Fungi</taxon>
        <taxon>Dikarya</taxon>
        <taxon>Ascomycota</taxon>
        <taxon>Saccharomycotina</taxon>
        <taxon>Dipodascomycetes</taxon>
        <taxon>Dipodascales</taxon>
        <taxon>Trichomonascaceae</taxon>
        <taxon>Sugiyamaella</taxon>
    </lineage>
</organism>
<reference evidence="5 6" key="1">
    <citation type="submission" date="2016-02" db="EMBL/GenBank/DDBJ databases">
        <title>Complete genome sequence and transcriptome regulation of the pentose utilising yeast Sugiyamaella lignohabitans.</title>
        <authorList>
            <person name="Bellasio M."/>
            <person name="Peymann A."/>
            <person name="Valli M."/>
            <person name="Sipitzky M."/>
            <person name="Graf A."/>
            <person name="Sauer M."/>
            <person name="Marx H."/>
            <person name="Mattanovich D."/>
        </authorList>
    </citation>
    <scope>NUCLEOTIDE SEQUENCE [LARGE SCALE GENOMIC DNA]</scope>
    <source>
        <strain evidence="5 6">CBS 10342</strain>
    </source>
</reference>
<protein>
    <submittedName>
        <fullName evidence="5">C6 transcription factor</fullName>
    </submittedName>
</protein>
<dbReference type="GO" id="GO:0005634">
    <property type="term" value="C:nucleus"/>
    <property type="evidence" value="ECO:0007669"/>
    <property type="project" value="UniProtKB-SubCell"/>
</dbReference>
<sequence length="611" mass="66420">MEAKPPTLTPKAQRRQVQRSSNGCWTCKKRKKKCDETYPLCQRCIKAKITCFGYGEKPAWFERKSNSKSRKPNDGAAGGLHLAATSAFPYSIFANDAAGSGPTVSDGLLDKTARLKNHEAELLLYYLEFVFPLQWQYYKGSFSWLLPLLRQSKPLYQAVLSMSSLLVTLPLQEPSFTIDNETQTQHQLALQELRNTITFAQAESGDGLVKMEGASPDIEGTGGAGGSDTAPTTTGDDDIDPSITGQTVAAAAVAVATAAPPPPSSSTASAMLLPGIHSLVANVMLLSFELFQGGYQNWQQHIVTGSALVSMMTSAGTQPVESEAETFLVSAMIWMELVSTGTTGLPCPSSSFLDKLLETSPDLVPLEQIMGCKTKVLVQLNEVAKLNALKIDRMGEFKYTRPLLSLSSEVSDRAELDGNAGDVSDSTSAEVTATASEALSALIVSEITERAEVIKRELEFALTDSLTTDSTLIENTTRLYALAILIYLYGITSGFYPESTEISNAVERGIIILNNIPPKYYRSLVLPICIIGSMAKPHFHDFFEAVFGNDAHQLAFGNVSQVRKVIKHTWILRNTLAAVTAEQGFASSEHARTDVNWFDSMKDLNILVLLV</sequence>
<feature type="region of interest" description="Disordered" evidence="3">
    <location>
        <begin position="213"/>
        <end position="237"/>
    </location>
</feature>